<dbReference type="GO" id="GO:0004523">
    <property type="term" value="F:RNA-DNA hybrid ribonuclease activity"/>
    <property type="evidence" value="ECO:0007669"/>
    <property type="project" value="InterPro"/>
</dbReference>
<dbReference type="PANTHER" id="PTHR48100:SF62">
    <property type="entry name" value="GLUCOSYL-3-PHOSPHOGLYCERATE PHOSPHATASE"/>
    <property type="match status" value="1"/>
</dbReference>
<gene>
    <name evidence="3" type="ORF">SAMN04489860_1507</name>
</gene>
<dbReference type="GO" id="GO:0003676">
    <property type="term" value="F:nucleic acid binding"/>
    <property type="evidence" value="ECO:0007669"/>
    <property type="project" value="InterPro"/>
</dbReference>
<dbReference type="OrthoDB" id="5296884at2"/>
<reference evidence="3 4" key="1">
    <citation type="submission" date="2016-10" db="EMBL/GenBank/DDBJ databases">
        <authorList>
            <person name="de Groot N.N."/>
        </authorList>
    </citation>
    <scope>NUCLEOTIDE SEQUENCE [LARGE SCALE GENOMIC DNA]</scope>
    <source>
        <strain evidence="3 4">DSM 22126</strain>
    </source>
</reference>
<evidence type="ECO:0000313" key="3">
    <source>
        <dbReference type="EMBL" id="SDS41861.1"/>
    </source>
</evidence>
<dbReference type="NCBIfam" id="NF005567">
    <property type="entry name" value="PRK07238.1"/>
    <property type="match status" value="1"/>
</dbReference>
<dbReference type="InterPro" id="IPR029033">
    <property type="entry name" value="His_PPase_superfam"/>
</dbReference>
<dbReference type="AlphaFoldDB" id="A0A1H1S1N1"/>
<evidence type="ECO:0000313" key="4">
    <source>
        <dbReference type="Proteomes" id="UP000185663"/>
    </source>
</evidence>
<dbReference type="GO" id="GO:0005737">
    <property type="term" value="C:cytoplasm"/>
    <property type="evidence" value="ECO:0007669"/>
    <property type="project" value="TreeGrafter"/>
</dbReference>
<dbReference type="Pfam" id="PF13456">
    <property type="entry name" value="RVT_3"/>
    <property type="match status" value="1"/>
</dbReference>
<name>A0A1H1S1N1_9CELL</name>
<dbReference type="SUPFAM" id="SSF53098">
    <property type="entry name" value="Ribonuclease H-like"/>
    <property type="match status" value="1"/>
</dbReference>
<feature type="domain" description="RNase H type-1" evidence="2">
    <location>
        <begin position="2"/>
        <end position="141"/>
    </location>
</feature>
<feature type="region of interest" description="Disordered" evidence="1">
    <location>
        <begin position="1"/>
        <end position="24"/>
    </location>
</feature>
<dbReference type="PANTHER" id="PTHR48100">
    <property type="entry name" value="BROAD-SPECIFICITY PHOSPHATASE YOR283W-RELATED"/>
    <property type="match status" value="1"/>
</dbReference>
<dbReference type="PROSITE" id="PS50879">
    <property type="entry name" value="RNASE_H_1"/>
    <property type="match status" value="1"/>
</dbReference>
<accession>A0A1H1S1N1</accession>
<dbReference type="GO" id="GO:0016791">
    <property type="term" value="F:phosphatase activity"/>
    <property type="evidence" value="ECO:0007669"/>
    <property type="project" value="TreeGrafter"/>
</dbReference>
<dbReference type="InterPro" id="IPR013078">
    <property type="entry name" value="His_Pase_superF_clade-1"/>
</dbReference>
<dbReference type="InterPro" id="IPR050275">
    <property type="entry name" value="PGM_Phosphatase"/>
</dbReference>
<dbReference type="InterPro" id="IPR012337">
    <property type="entry name" value="RNaseH-like_sf"/>
</dbReference>
<dbReference type="eggNOG" id="COG0328">
    <property type="taxonomic scope" value="Bacteria"/>
</dbReference>
<evidence type="ECO:0000259" key="2">
    <source>
        <dbReference type="PROSITE" id="PS50879"/>
    </source>
</evidence>
<keyword evidence="4" id="KW-1185">Reference proteome</keyword>
<dbReference type="CDD" id="cd09279">
    <property type="entry name" value="RNase_HI_like"/>
    <property type="match status" value="1"/>
</dbReference>
<dbReference type="CDD" id="cd07067">
    <property type="entry name" value="HP_PGM_like"/>
    <property type="match status" value="1"/>
</dbReference>
<dbReference type="InterPro" id="IPR002156">
    <property type="entry name" value="RNaseH_domain"/>
</dbReference>
<dbReference type="RefSeq" id="WP_083372123.1">
    <property type="nucleotide sequence ID" value="NZ_LT629776.1"/>
</dbReference>
<dbReference type="Gene3D" id="3.40.50.1240">
    <property type="entry name" value="Phosphoglycerate mutase-like"/>
    <property type="match status" value="1"/>
</dbReference>
<sequence>MGRRHLVVEADGGSRGNPGPAGYGTLVRDDDGAVLAERAGYLGETTNNVAEYTALVVGLTAAAAIDPAAVVDVRMDSKLVVEQMSGRWKIKHEDMRRLAERARSVIDPEQVRYTWIPRAENSAADALANEAMDTREAEIVRDFGDVVTSGQAEGGPQAGGGPRRRLDPSVATTLVLVRHGETALTERGAYSGAVAPGPALTSTGRIQAARAADLVQRVGRKAWGDLPFVSRIVASPLERAAETAAALGRRLGLHVRPDARLRECAFGDWESLTADEIDARWPGELAEWYESGTSVPPGGGESARDVGERVAPALAELVAAHPGASVAVVGHTIQIRAALGLALDVPPSRWGTIRLPPASVSILRVWPEGLTEVVAIGVPSDL</sequence>
<organism evidence="3 4">
    <name type="scientific">Paraoerskovia marina</name>
    <dbReference type="NCBI Taxonomy" id="545619"/>
    <lineage>
        <taxon>Bacteria</taxon>
        <taxon>Bacillati</taxon>
        <taxon>Actinomycetota</taxon>
        <taxon>Actinomycetes</taxon>
        <taxon>Micrococcales</taxon>
        <taxon>Cellulomonadaceae</taxon>
        <taxon>Paraoerskovia</taxon>
    </lineage>
</organism>
<feature type="compositionally biased region" description="Gly residues" evidence="1">
    <location>
        <begin position="13"/>
        <end position="22"/>
    </location>
</feature>
<dbReference type="STRING" id="545619.SAMN04489860_1507"/>
<protein>
    <submittedName>
        <fullName evidence="3">Probable phosphoglycerate mutase</fullName>
    </submittedName>
</protein>
<dbReference type="InterPro" id="IPR036397">
    <property type="entry name" value="RNaseH_sf"/>
</dbReference>
<evidence type="ECO:0000256" key="1">
    <source>
        <dbReference type="SAM" id="MobiDB-lite"/>
    </source>
</evidence>
<dbReference type="Gene3D" id="3.30.420.10">
    <property type="entry name" value="Ribonuclease H-like superfamily/Ribonuclease H"/>
    <property type="match status" value="1"/>
</dbReference>
<dbReference type="eggNOG" id="COG0406">
    <property type="taxonomic scope" value="Bacteria"/>
</dbReference>
<dbReference type="Pfam" id="PF00300">
    <property type="entry name" value="His_Phos_1"/>
    <property type="match status" value="1"/>
</dbReference>
<dbReference type="SUPFAM" id="SSF53254">
    <property type="entry name" value="Phosphoglycerate mutase-like"/>
    <property type="match status" value="1"/>
</dbReference>
<dbReference type="EMBL" id="LT629776">
    <property type="protein sequence ID" value="SDS41861.1"/>
    <property type="molecule type" value="Genomic_DNA"/>
</dbReference>
<dbReference type="SMART" id="SM00855">
    <property type="entry name" value="PGAM"/>
    <property type="match status" value="1"/>
</dbReference>
<dbReference type="Proteomes" id="UP000185663">
    <property type="component" value="Chromosome I"/>
</dbReference>
<proteinExistence type="predicted"/>